<evidence type="ECO:0000313" key="6">
    <source>
        <dbReference type="EMBL" id="MUG68721.1"/>
    </source>
</evidence>
<dbReference type="PROSITE" id="PS50931">
    <property type="entry name" value="HTH_LYSR"/>
    <property type="match status" value="1"/>
</dbReference>
<accession>A0ABW9TC13</accession>
<dbReference type="SUPFAM" id="SSF46785">
    <property type="entry name" value="Winged helix' DNA-binding domain"/>
    <property type="match status" value="1"/>
</dbReference>
<dbReference type="Gene3D" id="3.40.190.290">
    <property type="match status" value="1"/>
</dbReference>
<dbReference type="InterPro" id="IPR036388">
    <property type="entry name" value="WH-like_DNA-bd_sf"/>
</dbReference>
<dbReference type="Gene3D" id="1.10.10.10">
    <property type="entry name" value="Winged helix-like DNA-binding domain superfamily/Winged helix DNA-binding domain"/>
    <property type="match status" value="1"/>
</dbReference>
<evidence type="ECO:0000256" key="3">
    <source>
        <dbReference type="ARBA" id="ARBA00023125"/>
    </source>
</evidence>
<comment type="caution">
    <text evidence="6">The sequence shown here is derived from an EMBL/GenBank/DDBJ whole genome shotgun (WGS) entry which is preliminary data.</text>
</comment>
<evidence type="ECO:0000256" key="4">
    <source>
        <dbReference type="ARBA" id="ARBA00023163"/>
    </source>
</evidence>
<name>A0ABW9TC13_9BACL</name>
<evidence type="ECO:0000256" key="2">
    <source>
        <dbReference type="ARBA" id="ARBA00023015"/>
    </source>
</evidence>
<dbReference type="SUPFAM" id="SSF53850">
    <property type="entry name" value="Periplasmic binding protein-like II"/>
    <property type="match status" value="1"/>
</dbReference>
<keyword evidence="7" id="KW-1185">Reference proteome</keyword>
<dbReference type="InterPro" id="IPR036390">
    <property type="entry name" value="WH_DNA-bd_sf"/>
</dbReference>
<dbReference type="EMBL" id="WOAA01000033">
    <property type="protein sequence ID" value="MUG68721.1"/>
    <property type="molecule type" value="Genomic_DNA"/>
</dbReference>
<evidence type="ECO:0000313" key="7">
    <source>
        <dbReference type="Proteomes" id="UP000435177"/>
    </source>
</evidence>
<keyword evidence="2" id="KW-0805">Transcription regulation</keyword>
<dbReference type="Proteomes" id="UP000435177">
    <property type="component" value="Unassembled WGS sequence"/>
</dbReference>
<dbReference type="Pfam" id="PF03466">
    <property type="entry name" value="LysR_substrate"/>
    <property type="match status" value="1"/>
</dbReference>
<dbReference type="CDD" id="cd05466">
    <property type="entry name" value="PBP2_LTTR_substrate"/>
    <property type="match status" value="1"/>
</dbReference>
<sequence>MELRQLNMFRTVASTLNFSRAAEAMGYVPSNVTMQVKALEEELGVRLFDRLGKQLVLTTAGERFLTHVEEVLHKLDEARSVVHDEDNLTGTITISANEVLCAYRLPVVFHLFRSRYPDVRLIFRSVPNQELKQSLFEGSADVVFMLDEPLRSSGLAVEPLLEETFRLFAAPDHPLAQRMELQLEDFHGEVFLTNEKGCPYRTMFDRGFEQEGIDTITYLEFQSAEAIKQCAITGIGIAFLPEVVTEAEVERGELVALPWHIPNLHVYTQMLWHKDKWLSPIILSFLEVVREVHAAEDGIDRGCDDQDRDIRGLAAEANL</sequence>
<evidence type="ECO:0000256" key="1">
    <source>
        <dbReference type="ARBA" id="ARBA00009437"/>
    </source>
</evidence>
<feature type="domain" description="HTH lysR-type" evidence="5">
    <location>
        <begin position="1"/>
        <end position="58"/>
    </location>
</feature>
<keyword evidence="3" id="KW-0238">DNA-binding</keyword>
<dbReference type="PANTHER" id="PTHR30126">
    <property type="entry name" value="HTH-TYPE TRANSCRIPTIONAL REGULATOR"/>
    <property type="match status" value="1"/>
</dbReference>
<comment type="similarity">
    <text evidence="1">Belongs to the LysR transcriptional regulatory family.</text>
</comment>
<dbReference type="Pfam" id="PF00126">
    <property type="entry name" value="HTH_1"/>
    <property type="match status" value="1"/>
</dbReference>
<organism evidence="6 7">
    <name type="scientific">Paenibacillus campinasensis</name>
    <dbReference type="NCBI Taxonomy" id="66347"/>
    <lineage>
        <taxon>Bacteria</taxon>
        <taxon>Bacillati</taxon>
        <taxon>Bacillota</taxon>
        <taxon>Bacilli</taxon>
        <taxon>Bacillales</taxon>
        <taxon>Paenibacillaceae</taxon>
        <taxon>Paenibacillus</taxon>
    </lineage>
</organism>
<dbReference type="InterPro" id="IPR000847">
    <property type="entry name" value="LysR_HTH_N"/>
</dbReference>
<dbReference type="RefSeq" id="WP_155619060.1">
    <property type="nucleotide sequence ID" value="NZ_WOAA01000033.1"/>
</dbReference>
<dbReference type="InterPro" id="IPR005119">
    <property type="entry name" value="LysR_subst-bd"/>
</dbReference>
<proteinExistence type="inferred from homology"/>
<keyword evidence="4" id="KW-0804">Transcription</keyword>
<dbReference type="PANTHER" id="PTHR30126:SF100">
    <property type="entry name" value="LYSR-FAMILY TRANSCRIPTIONAL REGULATOR"/>
    <property type="match status" value="1"/>
</dbReference>
<protein>
    <submittedName>
        <fullName evidence="6">LysR family transcriptional regulator</fullName>
    </submittedName>
</protein>
<gene>
    <name evidence="6" type="ORF">GNP94_22380</name>
</gene>
<evidence type="ECO:0000259" key="5">
    <source>
        <dbReference type="PROSITE" id="PS50931"/>
    </source>
</evidence>
<reference evidence="6 7" key="1">
    <citation type="submission" date="2019-11" db="EMBL/GenBank/DDBJ databases">
        <title>Draft genome sequences of five Paenibacillus species of dairy origin.</title>
        <authorList>
            <person name="Olajide A.M."/>
            <person name="Chen S."/>
            <person name="Lapointe G."/>
        </authorList>
    </citation>
    <scope>NUCLEOTIDE SEQUENCE [LARGE SCALE GENOMIC DNA]</scope>
    <source>
        <strain evidence="6 7">3CS1</strain>
    </source>
</reference>